<dbReference type="RefSeq" id="WP_149612836.1">
    <property type="nucleotide sequence ID" value="NZ_VTUX01000010.1"/>
</dbReference>
<dbReference type="GO" id="GO:0006011">
    <property type="term" value="P:UDP-alpha-D-glucose metabolic process"/>
    <property type="evidence" value="ECO:0007669"/>
    <property type="project" value="InterPro"/>
</dbReference>
<organism evidence="4 5">
    <name type="scientific">Pseudohalioglobus sediminis</name>
    <dbReference type="NCBI Taxonomy" id="2606449"/>
    <lineage>
        <taxon>Bacteria</taxon>
        <taxon>Pseudomonadati</taxon>
        <taxon>Pseudomonadota</taxon>
        <taxon>Gammaproteobacteria</taxon>
        <taxon>Cellvibrionales</taxon>
        <taxon>Halieaceae</taxon>
        <taxon>Pseudohalioglobus</taxon>
    </lineage>
</organism>
<dbReference type="EMBL" id="VTUX01000010">
    <property type="protein sequence ID" value="KAA1188371.1"/>
    <property type="molecule type" value="Genomic_DNA"/>
</dbReference>
<proteinExistence type="predicted"/>
<comment type="caution">
    <text evidence="4">The sequence shown here is derived from an EMBL/GenBank/DDBJ whole genome shotgun (WGS) entry which is preliminary data.</text>
</comment>
<accession>A0A5B0WQC2</accession>
<dbReference type="InterPro" id="IPR011990">
    <property type="entry name" value="TPR-like_helical_dom_sf"/>
</dbReference>
<gene>
    <name evidence="4" type="ORF">F0M18_17880</name>
</gene>
<dbReference type="SUPFAM" id="SSF48452">
    <property type="entry name" value="TPR-like"/>
    <property type="match status" value="2"/>
</dbReference>
<keyword evidence="5" id="KW-1185">Reference proteome</keyword>
<keyword evidence="3" id="KW-0732">Signal</keyword>
<reference evidence="4 5" key="1">
    <citation type="submission" date="2019-09" db="EMBL/GenBank/DDBJ databases">
        <authorList>
            <person name="Chen X.-Y."/>
        </authorList>
    </citation>
    <scope>NUCLEOTIDE SEQUENCE [LARGE SCALE GENOMIC DNA]</scope>
    <source>
        <strain evidence="4 5">NY5</strain>
    </source>
</reference>
<protein>
    <submittedName>
        <fullName evidence="4">Tetratricopeptide repeat protein</fullName>
    </submittedName>
</protein>
<sequence>MPRLSIHAIGIALGLILLAACASTPPEHAEATVQESAGSDTDEVAAETPETPERSFPAESIYPLLLAEFALRQHDYQTALDQYMEQSRVLADAGVARHTTRLAQFVSDDARAIEAVQLWLQQDPDNLEANNTAATLMARNGQALDALPHMAHVSRSGKQANYPLLLQGFGGLSEQQQAGLVSGLTELANEFPEDPALLLTLALINTEYEQYDAALTRLQALFAVEPEQHQALLLEARILIRTGARRPFAHIEDVLQSNPQDSRLRLEYARLLTNTDMDAARKQFEILSAQSPGDADLLLSLALINRETGDDLVARAYLQQVLDTGKRKDEAHYYLGLIAEDRNETAEALSQYMKVGDSRQYLSANQRIGQILVGAGELQASRAWFAKQRLQVRGRREQLFGIEADILSNAGALEASLAVLNEGINSYPDSASLRYARSMLGQQQDDLALMEADLRAILARDPNNATALNALGYTLADQTERYEEAYQLISRALELDPDEPAILDSMGWVLYRKGELDKAIEYLTRAYAAMPDPEVAAHLGEALWQKGERERALRVWQGALRQDPSHRILLDTLQRLGIDNLLTAPTAPAAESTI</sequence>
<feature type="chain" id="PRO_5023023081" evidence="3">
    <location>
        <begin position="23"/>
        <end position="594"/>
    </location>
</feature>
<dbReference type="GO" id="GO:0016020">
    <property type="term" value="C:membrane"/>
    <property type="evidence" value="ECO:0007669"/>
    <property type="project" value="InterPro"/>
</dbReference>
<dbReference type="PANTHER" id="PTHR12558">
    <property type="entry name" value="CELL DIVISION CYCLE 16,23,27"/>
    <property type="match status" value="1"/>
</dbReference>
<evidence type="ECO:0000256" key="2">
    <source>
        <dbReference type="SAM" id="MobiDB-lite"/>
    </source>
</evidence>
<dbReference type="PROSITE" id="PS50005">
    <property type="entry name" value="TPR"/>
    <property type="match status" value="1"/>
</dbReference>
<evidence type="ECO:0000256" key="1">
    <source>
        <dbReference type="PROSITE-ProRule" id="PRU00339"/>
    </source>
</evidence>
<dbReference type="PANTHER" id="PTHR12558:SF33">
    <property type="entry name" value="BLL7664 PROTEIN"/>
    <property type="match status" value="1"/>
</dbReference>
<feature type="region of interest" description="Disordered" evidence="2">
    <location>
        <begin position="28"/>
        <end position="55"/>
    </location>
</feature>
<feature type="signal peptide" evidence="3">
    <location>
        <begin position="1"/>
        <end position="22"/>
    </location>
</feature>
<evidence type="ECO:0000313" key="4">
    <source>
        <dbReference type="EMBL" id="KAA1188371.1"/>
    </source>
</evidence>
<dbReference type="AlphaFoldDB" id="A0A5B0WQC2"/>
<dbReference type="InterPro" id="IPR019734">
    <property type="entry name" value="TPR_rpt"/>
</dbReference>
<dbReference type="PRINTS" id="PR01441">
    <property type="entry name" value="CELLSNTHASEC"/>
</dbReference>
<evidence type="ECO:0000313" key="5">
    <source>
        <dbReference type="Proteomes" id="UP000323708"/>
    </source>
</evidence>
<feature type="repeat" description="TPR" evidence="1">
    <location>
        <begin position="533"/>
        <end position="566"/>
    </location>
</feature>
<dbReference type="Pfam" id="PF13432">
    <property type="entry name" value="TPR_16"/>
    <property type="match status" value="3"/>
</dbReference>
<dbReference type="PROSITE" id="PS51257">
    <property type="entry name" value="PROKAR_LIPOPROTEIN"/>
    <property type="match status" value="1"/>
</dbReference>
<dbReference type="Proteomes" id="UP000323708">
    <property type="component" value="Unassembled WGS sequence"/>
</dbReference>
<dbReference type="Gene3D" id="1.25.40.10">
    <property type="entry name" value="Tetratricopeptide repeat domain"/>
    <property type="match status" value="3"/>
</dbReference>
<dbReference type="SMART" id="SM00028">
    <property type="entry name" value="TPR"/>
    <property type="match status" value="5"/>
</dbReference>
<name>A0A5B0WQC2_9GAMM</name>
<keyword evidence="1" id="KW-0802">TPR repeat</keyword>
<evidence type="ECO:0000256" key="3">
    <source>
        <dbReference type="SAM" id="SignalP"/>
    </source>
</evidence>
<dbReference type="InterPro" id="IPR003921">
    <property type="entry name" value="Cell_synth_C"/>
</dbReference>